<dbReference type="PANTHER" id="PTHR21301:SF10">
    <property type="entry name" value="REVERSE TRANSCRIPTASE DOMAIN-CONTAINING PROTEIN"/>
    <property type="match status" value="1"/>
</dbReference>
<dbReference type="PANTHER" id="PTHR21301">
    <property type="entry name" value="REVERSE TRANSCRIPTASE"/>
    <property type="match status" value="1"/>
</dbReference>
<evidence type="ECO:0008006" key="4">
    <source>
        <dbReference type="Google" id="ProtNLM"/>
    </source>
</evidence>
<gene>
    <name evidence="2" type="ORF">ANN_17365</name>
</gene>
<reference evidence="2 3" key="1">
    <citation type="journal article" date="2022" name="Allergy">
        <title>Genome assembly and annotation of Periplaneta americana reveal a comprehensive cockroach allergen profile.</title>
        <authorList>
            <person name="Wang L."/>
            <person name="Xiong Q."/>
            <person name="Saelim N."/>
            <person name="Wang L."/>
            <person name="Nong W."/>
            <person name="Wan A.T."/>
            <person name="Shi M."/>
            <person name="Liu X."/>
            <person name="Cao Q."/>
            <person name="Hui J.H.L."/>
            <person name="Sookrung N."/>
            <person name="Leung T.F."/>
            <person name="Tungtrongchitr A."/>
            <person name="Tsui S.K.W."/>
        </authorList>
    </citation>
    <scope>NUCLEOTIDE SEQUENCE [LARGE SCALE GENOMIC DNA]</scope>
    <source>
        <strain evidence="2">PWHHKU_190912</strain>
    </source>
</reference>
<evidence type="ECO:0000313" key="3">
    <source>
        <dbReference type="Proteomes" id="UP001148838"/>
    </source>
</evidence>
<keyword evidence="3" id="KW-1185">Reference proteome</keyword>
<proteinExistence type="predicted"/>
<feature type="compositionally biased region" description="Polar residues" evidence="1">
    <location>
        <begin position="20"/>
        <end position="36"/>
    </location>
</feature>
<feature type="region of interest" description="Disordered" evidence="1">
    <location>
        <begin position="16"/>
        <end position="41"/>
    </location>
</feature>
<comment type="caution">
    <text evidence="2">The sequence shown here is derived from an EMBL/GenBank/DDBJ whole genome shotgun (WGS) entry which is preliminary data.</text>
</comment>
<evidence type="ECO:0000256" key="1">
    <source>
        <dbReference type="SAM" id="MobiDB-lite"/>
    </source>
</evidence>
<protein>
    <recommendedName>
        <fullName evidence="4">Reverse transcriptase domain-containing protein</fullName>
    </recommendedName>
</protein>
<dbReference type="Proteomes" id="UP001148838">
    <property type="component" value="Unassembled WGS sequence"/>
</dbReference>
<organism evidence="2 3">
    <name type="scientific">Periplaneta americana</name>
    <name type="common">American cockroach</name>
    <name type="synonym">Blatta americana</name>
    <dbReference type="NCBI Taxonomy" id="6978"/>
    <lineage>
        <taxon>Eukaryota</taxon>
        <taxon>Metazoa</taxon>
        <taxon>Ecdysozoa</taxon>
        <taxon>Arthropoda</taxon>
        <taxon>Hexapoda</taxon>
        <taxon>Insecta</taxon>
        <taxon>Pterygota</taxon>
        <taxon>Neoptera</taxon>
        <taxon>Polyneoptera</taxon>
        <taxon>Dictyoptera</taxon>
        <taxon>Blattodea</taxon>
        <taxon>Blattoidea</taxon>
        <taxon>Blattidae</taxon>
        <taxon>Blattinae</taxon>
        <taxon>Periplaneta</taxon>
    </lineage>
</organism>
<accession>A0ABQ8SSR7</accession>
<dbReference type="EMBL" id="JAJSOF020000021">
    <property type="protein sequence ID" value="KAJ4437230.1"/>
    <property type="molecule type" value="Genomic_DNA"/>
</dbReference>
<name>A0ABQ8SSR7_PERAM</name>
<sequence>MSDFFRLWLMSDGVDGLQPRPSNSPEDPGPSQQKQRTLSKKTDYVIVKVPYHSPRTEKIIHRTNLALLRDRLNSHRSKKSVLIAECKHLREYFKTNTTEEDCNRILTAVNSSYQKIHKKQSESHSNKLNHLNRRNQEMIPSSSSVNHVVNLSSYNLSEAESSILNKELNFALSNPVTNLDLSCAAKAAASKLSDPQASEYRWRIRSMLEKSKPPKHNISPAEHKALHDLKTNPNIKILPADKGNCTIVLNTTDYQEKISDFLQNETYTEIHKDPTTKVENKIKKLLNKHKSLLPPSIYKKITPRHSKPPHLYGLPKVHKQDVPLRPIVSSIGSPCHALARFLCKTLTHLIGKMSSYVKNSRHFVDIIRNTSVDMHDTLVSFDVVSLFTNVPVDEALSIVRRKLEADNNISSSTQLSIESVMELLDICLKTTYFVFNNRLFQQNEGMAMGSPPFPSHQQHLHGIFRGTGLIYCQP</sequence>
<evidence type="ECO:0000313" key="2">
    <source>
        <dbReference type="EMBL" id="KAJ4437230.1"/>
    </source>
</evidence>